<dbReference type="HOGENOM" id="CLU_330370_0_0_1"/>
<protein>
    <submittedName>
        <fullName evidence="2">Uncharacterized protein</fullName>
    </submittedName>
</protein>
<name>A0A0D2EVA1_9EURO</name>
<dbReference type="OrthoDB" id="4156398at2759"/>
<feature type="compositionally biased region" description="Basic and acidic residues" evidence="1">
    <location>
        <begin position="743"/>
        <end position="754"/>
    </location>
</feature>
<feature type="compositionally biased region" description="Low complexity" evidence="1">
    <location>
        <begin position="544"/>
        <end position="553"/>
    </location>
</feature>
<feature type="compositionally biased region" description="Basic and acidic residues" evidence="1">
    <location>
        <begin position="678"/>
        <end position="691"/>
    </location>
</feature>
<feature type="region of interest" description="Disordered" evidence="1">
    <location>
        <begin position="543"/>
        <end position="579"/>
    </location>
</feature>
<feature type="region of interest" description="Disordered" evidence="1">
    <location>
        <begin position="1"/>
        <end position="191"/>
    </location>
</feature>
<feature type="region of interest" description="Disordered" evidence="1">
    <location>
        <begin position="247"/>
        <end position="447"/>
    </location>
</feature>
<sequence length="875" mass="96014">MSKEAWAITSTKRKTKSATPAPRKRSRPNDVENDANKRAKSQQTLTQAQWVTSAPISFDEDDMLQAMPRPQTAPSRRSLPGLKKRNSTLTQMDFLSFPPPDHDDFEDAMLPTTEEDVQRPTIPQYDGTYESPRRPRRRKTTPPATGRSMKRKITTPNRESQEYRPSTRRIKAGSLEAGSVDTPRRTSGRIASRRKVFSDPAENLQVFEQALSVTAAPFAERNPARQPPWPLEIKESVDEGEEIMPVQGLEGPSRLLQTPKKARSIILSSQSPESLPPSTRKGRKLPSTPARSLLTPLAERSVNVPVDTPSKKSASKLRRAPKHSPRKSKVVVFKLPKRRQGRQITRIEDSQVNLWSIPSSSPQLQRRPDVKEPSGQAKTVGEGPVDEAEIPATSQLPDLQSSPPAATQESLPSLADLVNGGRSAARDTGDEASRNPPPAMPQPGDESPVLVRDFAVQQPEITIIAGKNSGLIANETFSMDVCPDGEIASGEDMPAAPDEVDFGSPIANDTQFNVDVEHRVSSPTRHAIQTPGKGEKMVNAITLSSSSPTPSSRRTMHRMDTQTERRDEDEPPQTPLPVPRLVESPVMRIQAVDMDLGDDADEVALPKPALLHRSSTHVSITKVPLNDTVQQLSSSPLLSAKATTQKSIHPASMPRPSQMSTQEATQAFANMSSYPQRADAEITQRPDRITIKDSSSYPVAISQLPQYAGRSQSQYNVDLGVNEVFDSEDEGDLDLDPPSLSPRPEKTSFDDRDLANPQRSRARGAADTPRAAGDDDGSDSPNQYMSQSHSQAHDIDGTESPIPSSQAVSIPSSPNPPPLQRQYSPIPGFNNDTQSNFTQNGHVTAAYIHRQHEAGIIPKWYVPQPYQVPGYTRRG</sequence>
<feature type="compositionally biased region" description="Basic and acidic residues" evidence="1">
    <location>
        <begin position="424"/>
        <end position="433"/>
    </location>
</feature>
<accession>A0A0D2EVA1</accession>
<dbReference type="RefSeq" id="XP_013320197.1">
    <property type="nucleotide sequence ID" value="XM_013464743.1"/>
</dbReference>
<feature type="compositionally biased region" description="Polar residues" evidence="1">
    <location>
        <begin position="779"/>
        <end position="790"/>
    </location>
</feature>
<keyword evidence="3" id="KW-1185">Reference proteome</keyword>
<dbReference type="GeneID" id="25325958"/>
<gene>
    <name evidence="2" type="ORF">PV05_04050</name>
</gene>
<feature type="compositionally biased region" description="Polar residues" evidence="1">
    <location>
        <begin position="392"/>
        <end position="411"/>
    </location>
</feature>
<feature type="compositionally biased region" description="Basic and acidic residues" evidence="1">
    <location>
        <begin position="557"/>
        <end position="568"/>
    </location>
</feature>
<dbReference type="AlphaFoldDB" id="A0A0D2EVA1"/>
<evidence type="ECO:0000313" key="3">
    <source>
        <dbReference type="Proteomes" id="UP000054342"/>
    </source>
</evidence>
<dbReference type="EMBL" id="KN847318">
    <property type="protein sequence ID" value="KIW59613.1"/>
    <property type="molecule type" value="Genomic_DNA"/>
</dbReference>
<organism evidence="2 3">
    <name type="scientific">Exophiala xenobiotica</name>
    <dbReference type="NCBI Taxonomy" id="348802"/>
    <lineage>
        <taxon>Eukaryota</taxon>
        <taxon>Fungi</taxon>
        <taxon>Dikarya</taxon>
        <taxon>Ascomycota</taxon>
        <taxon>Pezizomycotina</taxon>
        <taxon>Eurotiomycetes</taxon>
        <taxon>Chaetothyriomycetidae</taxon>
        <taxon>Chaetothyriales</taxon>
        <taxon>Herpotrichiellaceae</taxon>
        <taxon>Exophiala</taxon>
    </lineage>
</organism>
<feature type="compositionally biased region" description="Basic and acidic residues" evidence="1">
    <location>
        <begin position="27"/>
        <end position="37"/>
    </location>
</feature>
<feature type="region of interest" description="Disordered" evidence="1">
    <location>
        <begin position="669"/>
        <end position="694"/>
    </location>
</feature>
<feature type="compositionally biased region" description="Basic residues" evidence="1">
    <location>
        <begin position="11"/>
        <end position="26"/>
    </location>
</feature>
<evidence type="ECO:0000256" key="1">
    <source>
        <dbReference type="SAM" id="MobiDB-lite"/>
    </source>
</evidence>
<feature type="compositionally biased region" description="Polar residues" evidence="1">
    <location>
        <begin position="350"/>
        <end position="364"/>
    </location>
</feature>
<dbReference type="Proteomes" id="UP000054342">
    <property type="component" value="Unassembled WGS sequence"/>
</dbReference>
<reference evidence="2 3" key="1">
    <citation type="submission" date="2015-01" db="EMBL/GenBank/DDBJ databases">
        <title>The Genome Sequence of Exophiala xenobiotica CBS118157.</title>
        <authorList>
            <consortium name="The Broad Institute Genomics Platform"/>
            <person name="Cuomo C."/>
            <person name="de Hoog S."/>
            <person name="Gorbushina A."/>
            <person name="Stielow B."/>
            <person name="Teixiera M."/>
            <person name="Abouelleil A."/>
            <person name="Chapman S.B."/>
            <person name="Priest M."/>
            <person name="Young S.K."/>
            <person name="Wortman J."/>
            <person name="Nusbaum C."/>
            <person name="Birren B."/>
        </authorList>
    </citation>
    <scope>NUCLEOTIDE SEQUENCE [LARGE SCALE GENOMIC DNA]</scope>
    <source>
        <strain evidence="2 3">CBS 118157</strain>
    </source>
</reference>
<feature type="compositionally biased region" description="Basic residues" evidence="1">
    <location>
        <begin position="313"/>
        <end position="341"/>
    </location>
</feature>
<feature type="compositionally biased region" description="Polar residues" evidence="1">
    <location>
        <begin position="41"/>
        <end position="55"/>
    </location>
</feature>
<feature type="compositionally biased region" description="Polar residues" evidence="1">
    <location>
        <begin position="801"/>
        <end position="812"/>
    </location>
</feature>
<feature type="compositionally biased region" description="Low complexity" evidence="1">
    <location>
        <begin position="264"/>
        <end position="278"/>
    </location>
</feature>
<proteinExistence type="predicted"/>
<evidence type="ECO:0000313" key="2">
    <source>
        <dbReference type="EMBL" id="KIW59613.1"/>
    </source>
</evidence>
<feature type="region of interest" description="Disordered" evidence="1">
    <location>
        <begin position="727"/>
        <end position="837"/>
    </location>
</feature>